<evidence type="ECO:0000313" key="1">
    <source>
        <dbReference type="EMBL" id="MCP2164851.1"/>
    </source>
</evidence>
<dbReference type="AlphaFoldDB" id="A0AAE3GAU5"/>
<dbReference type="EMBL" id="JAMTCK010000003">
    <property type="protein sequence ID" value="MCP2164851.1"/>
    <property type="molecule type" value="Genomic_DNA"/>
</dbReference>
<gene>
    <name evidence="1" type="ORF">LX83_001691</name>
</gene>
<proteinExistence type="predicted"/>
<evidence type="ECO:0000313" key="2">
    <source>
        <dbReference type="Proteomes" id="UP001206128"/>
    </source>
</evidence>
<dbReference type="Proteomes" id="UP001206128">
    <property type="component" value="Unassembled WGS sequence"/>
</dbReference>
<protein>
    <submittedName>
        <fullName evidence="1">Uncharacterized protein</fullName>
    </submittedName>
</protein>
<name>A0AAE3GAU5_9PSEU</name>
<sequence length="136" mass="14549">MTSTLAYGHSPFVTPQVHAWQPDTPGFHRSVCGIRLADTLITMYPRPTRENTTWCGACYLTTPTESGDEPRYVLRRSSVDGAAHVIAANDVGTGRSYRALCGHGLSDAVTQVVPAHHCGHCLDAAKSVLAAEVADT</sequence>
<accession>A0AAE3GAU5</accession>
<comment type="caution">
    <text evidence="1">The sequence shown here is derived from an EMBL/GenBank/DDBJ whole genome shotgun (WGS) entry which is preliminary data.</text>
</comment>
<dbReference type="RefSeq" id="WP_253768992.1">
    <property type="nucleotide sequence ID" value="NZ_JAMTCK010000003.1"/>
</dbReference>
<keyword evidence="2" id="KW-1185">Reference proteome</keyword>
<reference evidence="1" key="1">
    <citation type="submission" date="2022-06" db="EMBL/GenBank/DDBJ databases">
        <title>Genomic Encyclopedia of Archaeal and Bacterial Type Strains, Phase II (KMG-II): from individual species to whole genera.</title>
        <authorList>
            <person name="Goeker M."/>
        </authorList>
    </citation>
    <scope>NUCLEOTIDE SEQUENCE</scope>
    <source>
        <strain evidence="1">DSM 43935</strain>
    </source>
</reference>
<organism evidence="1 2">
    <name type="scientific">Goodfellowiella coeruleoviolacea</name>
    <dbReference type="NCBI Taxonomy" id="334858"/>
    <lineage>
        <taxon>Bacteria</taxon>
        <taxon>Bacillati</taxon>
        <taxon>Actinomycetota</taxon>
        <taxon>Actinomycetes</taxon>
        <taxon>Pseudonocardiales</taxon>
        <taxon>Pseudonocardiaceae</taxon>
        <taxon>Goodfellowiella</taxon>
    </lineage>
</organism>